<feature type="domain" description="Polysaccharide pyruvyl transferase" evidence="1">
    <location>
        <begin position="183"/>
        <end position="220"/>
    </location>
</feature>
<comment type="caution">
    <text evidence="2">The sequence shown here is derived from an EMBL/GenBank/DDBJ whole genome shotgun (WGS) entry which is preliminary data.</text>
</comment>
<proteinExistence type="predicted"/>
<dbReference type="EMBL" id="JBGEHV010000044">
    <property type="protein sequence ID" value="MEY8041910.1"/>
    <property type="molecule type" value="Genomic_DNA"/>
</dbReference>
<dbReference type="Pfam" id="PF04230">
    <property type="entry name" value="PS_pyruv_trans"/>
    <property type="match status" value="1"/>
</dbReference>
<protein>
    <submittedName>
        <fullName evidence="2">Polysaccharide pyruvyl transferase family protein</fullName>
    </submittedName>
</protein>
<accession>A0ABV4CLD3</accession>
<evidence type="ECO:0000313" key="3">
    <source>
        <dbReference type="Proteomes" id="UP001564626"/>
    </source>
</evidence>
<keyword evidence="3" id="KW-1185">Reference proteome</keyword>
<dbReference type="InterPro" id="IPR007345">
    <property type="entry name" value="Polysacch_pyruvyl_Trfase"/>
</dbReference>
<keyword evidence="2" id="KW-0808">Transferase</keyword>
<dbReference type="RefSeq" id="WP_345360684.1">
    <property type="nucleotide sequence ID" value="NZ_BAABII010000005.1"/>
</dbReference>
<dbReference type="Proteomes" id="UP001564626">
    <property type="component" value="Unassembled WGS sequence"/>
</dbReference>
<gene>
    <name evidence="2" type="ORF">AB8O55_21070</name>
</gene>
<name>A0ABV4CLD3_9PSEU</name>
<reference evidence="2 3" key="1">
    <citation type="submission" date="2024-08" db="EMBL/GenBank/DDBJ databases">
        <title>Genome mining of Saccharopolyspora cebuensis PGLac3 from Nigerian medicinal plant.</title>
        <authorList>
            <person name="Ezeobiora C.E."/>
            <person name="Igbokwe N.H."/>
            <person name="Amin D.H."/>
            <person name="Mendie U.E."/>
        </authorList>
    </citation>
    <scope>NUCLEOTIDE SEQUENCE [LARGE SCALE GENOMIC DNA]</scope>
    <source>
        <strain evidence="2 3">PGLac3</strain>
    </source>
</reference>
<organism evidence="2 3">
    <name type="scientific">Saccharopolyspora cebuensis</name>
    <dbReference type="NCBI Taxonomy" id="418759"/>
    <lineage>
        <taxon>Bacteria</taxon>
        <taxon>Bacillati</taxon>
        <taxon>Actinomycetota</taxon>
        <taxon>Actinomycetes</taxon>
        <taxon>Pseudonocardiales</taxon>
        <taxon>Pseudonocardiaceae</taxon>
        <taxon>Saccharopolyspora</taxon>
    </lineage>
</organism>
<evidence type="ECO:0000259" key="1">
    <source>
        <dbReference type="Pfam" id="PF04230"/>
    </source>
</evidence>
<evidence type="ECO:0000313" key="2">
    <source>
        <dbReference type="EMBL" id="MEY8041910.1"/>
    </source>
</evidence>
<sequence>MRVLITGWPSFVRGEATAGDVRSMCRVAAGLSDHGIPLDVAWSPRFVPGGWDLDAARGTEYSHVVFACGPVAGDRIDALHEAFPRSRRIAVGVSVVDGGADGFHVVLPRDGGTAPPELDLATRPGRHDVPVVGVVLAPGQPEYGPRRRHDVVHERIGSWLGALDAAPVVLDSRLDTADWRHCSTADQFAALLGRVDVVLTSRLHGLVFALGEGVPALAVDPVAGGGKVTEQARAWDWPALVGAEQLVGDERGRALDRWWSWCRSETGRARARQRAAAAEDGSPLVAELVRELRARP</sequence>
<dbReference type="GO" id="GO:0016740">
    <property type="term" value="F:transferase activity"/>
    <property type="evidence" value="ECO:0007669"/>
    <property type="project" value="UniProtKB-KW"/>
</dbReference>